<gene>
    <name evidence="2" type="ORF">EAS64_05095</name>
</gene>
<accession>A0A6P2C5R8</accession>
<dbReference type="AlphaFoldDB" id="A0A6P2C5R8"/>
<keyword evidence="3" id="KW-1185">Reference proteome</keyword>
<feature type="region of interest" description="Disordered" evidence="1">
    <location>
        <begin position="500"/>
        <end position="524"/>
    </location>
</feature>
<feature type="compositionally biased region" description="Acidic residues" evidence="1">
    <location>
        <begin position="400"/>
        <end position="416"/>
    </location>
</feature>
<reference evidence="2 3" key="1">
    <citation type="submission" date="2018-11" db="EMBL/GenBank/DDBJ databases">
        <title>Trebonia kvetii gen.nov., sp.nov., a novel acidophilic actinobacterium, and proposal of the new actinobacterial family Treboniaceae fam. nov.</title>
        <authorList>
            <person name="Rapoport D."/>
            <person name="Sagova-Mareckova M."/>
            <person name="Sedlacek I."/>
            <person name="Provaznik J."/>
            <person name="Kralova S."/>
            <person name="Pavlinic D."/>
            <person name="Benes V."/>
            <person name="Kopecky J."/>
        </authorList>
    </citation>
    <scope>NUCLEOTIDE SEQUENCE [LARGE SCALE GENOMIC DNA]</scope>
    <source>
        <strain evidence="2 3">15Tr583</strain>
    </source>
</reference>
<evidence type="ECO:0000313" key="3">
    <source>
        <dbReference type="Proteomes" id="UP000460272"/>
    </source>
</evidence>
<keyword evidence="2" id="KW-0540">Nuclease</keyword>
<dbReference type="EMBL" id="RPFW01000001">
    <property type="protein sequence ID" value="TVZ06744.1"/>
    <property type="molecule type" value="Genomic_DNA"/>
</dbReference>
<feature type="compositionally biased region" description="Gly residues" evidence="1">
    <location>
        <begin position="327"/>
        <end position="360"/>
    </location>
</feature>
<dbReference type="RefSeq" id="WP_145851497.1">
    <property type="nucleotide sequence ID" value="NZ_RPFW01000001.1"/>
</dbReference>
<dbReference type="GO" id="GO:0004519">
    <property type="term" value="F:endonuclease activity"/>
    <property type="evidence" value="ECO:0007669"/>
    <property type="project" value="UniProtKB-KW"/>
</dbReference>
<name>A0A6P2C5R8_9ACTN</name>
<feature type="compositionally biased region" description="Low complexity" evidence="1">
    <location>
        <begin position="298"/>
        <end position="310"/>
    </location>
</feature>
<dbReference type="Proteomes" id="UP000460272">
    <property type="component" value="Unassembled WGS sequence"/>
</dbReference>
<dbReference type="OrthoDB" id="5242272at2"/>
<proteinExistence type="predicted"/>
<keyword evidence="2" id="KW-0255">Endonuclease</keyword>
<keyword evidence="2" id="KW-0378">Hydrolase</keyword>
<organism evidence="2 3">
    <name type="scientific">Trebonia kvetii</name>
    <dbReference type="NCBI Taxonomy" id="2480626"/>
    <lineage>
        <taxon>Bacteria</taxon>
        <taxon>Bacillati</taxon>
        <taxon>Actinomycetota</taxon>
        <taxon>Actinomycetes</taxon>
        <taxon>Streptosporangiales</taxon>
        <taxon>Treboniaceae</taxon>
        <taxon>Trebonia</taxon>
    </lineage>
</organism>
<comment type="caution">
    <text evidence="2">The sequence shown here is derived from an EMBL/GenBank/DDBJ whole genome shotgun (WGS) entry which is preliminary data.</text>
</comment>
<protein>
    <submittedName>
        <fullName evidence="2">HNH endonuclease</fullName>
    </submittedName>
</protein>
<feature type="compositionally biased region" description="Pro residues" evidence="1">
    <location>
        <begin position="510"/>
        <end position="519"/>
    </location>
</feature>
<evidence type="ECO:0000256" key="1">
    <source>
        <dbReference type="SAM" id="MobiDB-lite"/>
    </source>
</evidence>
<evidence type="ECO:0000313" key="2">
    <source>
        <dbReference type="EMBL" id="TVZ06744.1"/>
    </source>
</evidence>
<feature type="region of interest" description="Disordered" evidence="1">
    <location>
        <begin position="541"/>
        <end position="561"/>
    </location>
</feature>
<sequence>MDWQAAGDWQGGTPGRPADLPALLAAFEHGGAWERAAPSAALAVALETAAGSGGLYAEADADALVGIVRQWAAVESWAAAGMLGALRALMRDDDAGAPVLRRRTDLPGGWDDSLTYEIAAALAMGPQSAGNLANLAWTLGMRLPGIGRLLAGGILTRSKARLVAQVFEPLDEDEAARAEALIAGELEGKTYPQVERLAWRAALAVAPDAAERRRSRAERAARVTVFREQAGTVGMSGRDLPAAEALAGHANVAARAAVYAASGAFPGQDTSRLQAQAYLDLLGGVPAADRIAFAAAAAGAEPPGEPGPDAAGHDGDDVWFGGDDGDGPGPGRGDGGGGSPAPGLGPVAGTGDISGGPDPGGGDDDDPADDADDDIPDLGDDDDGRILEPGGDDADHSADDPDDDIPGPGDDDDDIADLGGDGGGPGEQEVPEPPSPPLAEVTVPLATLQRRAERAGDNRLLGPLDPALARQLAAAAARSPHSRWEIIIVDEHGYAIGHGIARPARGRPGGPQPPGPGPRPALGALPARVNLTITETRLRQLAQAAQPRSGAPPGDWHLTPRKPGTWALTLPGGRQLSVRFDVVPTHHCDHRYQTSAYQPGDRLRRLVQVRDHQCTFPTCSRAARESDFEHAVPYDKGGKTDACNAGARSRRCHQVKQTAGWTVTQPKPGWHQWTTPAGRTYTQEPWRYTA</sequence>
<feature type="compositionally biased region" description="Acidic residues" evidence="1">
    <location>
        <begin position="361"/>
        <end position="383"/>
    </location>
</feature>
<feature type="region of interest" description="Disordered" evidence="1">
    <location>
        <begin position="298"/>
        <end position="439"/>
    </location>
</feature>